<accession>A0A8J7W535</accession>
<sequence>MRMRKTISFVLVLALVLGSFSMAFASSSSSRTVKEFSDVEGTAYQDAVTVLSALNVVAGYPDGSYKPQQTVNRAEMAKFIITTLGLESSASGASTNFTDMSGYGWASGYVGYSQSLGIIKGYGDGTFRPGKTVSYDEAITMIVRALGYTEAVKEMNGTWPAVFTQKARVLGVTDDVNAGGSVGATRGDVAIMLYNALTCNMGYADADGVFIEKKDKDGHIIKLISNLDAEESEDYAVITKSDADDAVVNIRPYVGAYAKVFTLTKGSDEDAIIAVGDVKSTFVTGEYKAADKLIKTADGTEYKLDDISSKGICGTSKELDSKDTAIEFVNGETGSSGSTILDSDQQTLDTDKTGAIVTVSADVSGKTIKGIFSVLLWKADADEKVEADDLKDITSNHTLLGKDFAENDDDEIDVTSFELFGVKSLSDIKADNVVYVYANKDDEITRIAVGTTVAEGEITAIKEGSETKVTIGGKTYLFADEKLSKYNGVTTDFDKNDVDTGDEIKAYLDAYGYMYDYDAVSGKADNYAVVLEVGTAGTKIGDKNQIKLFLADGSDKVFDVDNDLFKASDYVPGVTTTDAIKWEVTGGSIVKYGVDKDGVIDSFENLKDGKDYTTVDRSGKQIDITAKGYYDNTQIRTGAVIFSFDGVPGDGTDMSDEDNYGVTTLEKVLDTSDVRALYVTDSDKIAAMLLYDYSGSDEVYGVVTEAKKTSGDSDYQATLLIDGAKKTYGLSSESVYSKARDGANASNNTGDKLFKLEFNASGEIKGLVPAWTDSADTYATEKAIVADASKSSFSNNTYKYDTLSVKLEKDAVVYKNDSGDFKTASTSDLKNLKNGATVWFYDTNDDNNDGLMNIIVIDNPGTDSDTSTGSDVVTVTYVNSSATKFTAGGTTYTINDDTKLLDKDGNTIGIGSEDMKAKLTAGDKLSSIKVSNGVVTSMKQAE</sequence>
<dbReference type="PANTHER" id="PTHR43308">
    <property type="entry name" value="OUTER MEMBRANE PROTEIN ALPHA-RELATED"/>
    <property type="match status" value="1"/>
</dbReference>
<feature type="signal peptide" evidence="2">
    <location>
        <begin position="1"/>
        <end position="25"/>
    </location>
</feature>
<dbReference type="InterPro" id="IPR001119">
    <property type="entry name" value="SLH_dom"/>
</dbReference>
<keyword evidence="2" id="KW-0732">Signal</keyword>
<evidence type="ECO:0000256" key="2">
    <source>
        <dbReference type="SAM" id="SignalP"/>
    </source>
</evidence>
<keyword evidence="5" id="KW-1185">Reference proteome</keyword>
<feature type="domain" description="SLH" evidence="3">
    <location>
        <begin position="93"/>
        <end position="156"/>
    </location>
</feature>
<dbReference type="PROSITE" id="PS51272">
    <property type="entry name" value="SLH"/>
    <property type="match status" value="2"/>
</dbReference>
<dbReference type="InterPro" id="IPR051465">
    <property type="entry name" value="Cell_Envelope_Struct_Comp"/>
</dbReference>
<evidence type="ECO:0000313" key="4">
    <source>
        <dbReference type="EMBL" id="MBR0599191.1"/>
    </source>
</evidence>
<reference evidence="4" key="1">
    <citation type="submission" date="2021-04" db="EMBL/GenBank/DDBJ databases">
        <title>Sinoanaerobacter chloroacetimidivorans sp. nov., an obligate anaerobic bacterium isolated from anaerobic sludge.</title>
        <authorList>
            <person name="Bao Y."/>
        </authorList>
    </citation>
    <scope>NUCLEOTIDE SEQUENCE</scope>
    <source>
        <strain evidence="4">BAD-6</strain>
    </source>
</reference>
<keyword evidence="1" id="KW-0677">Repeat</keyword>
<organism evidence="4 5">
    <name type="scientific">Sinanaerobacter chloroacetimidivorans</name>
    <dbReference type="NCBI Taxonomy" id="2818044"/>
    <lineage>
        <taxon>Bacteria</taxon>
        <taxon>Bacillati</taxon>
        <taxon>Bacillota</taxon>
        <taxon>Clostridia</taxon>
        <taxon>Peptostreptococcales</taxon>
        <taxon>Anaerovoracaceae</taxon>
        <taxon>Sinanaerobacter</taxon>
    </lineage>
</organism>
<evidence type="ECO:0000313" key="5">
    <source>
        <dbReference type="Proteomes" id="UP000675664"/>
    </source>
</evidence>
<evidence type="ECO:0000259" key="3">
    <source>
        <dbReference type="PROSITE" id="PS51272"/>
    </source>
</evidence>
<proteinExistence type="predicted"/>
<dbReference type="RefSeq" id="WP_227019325.1">
    <property type="nucleotide sequence ID" value="NZ_JAGSND010000011.1"/>
</dbReference>
<dbReference type="PANTHER" id="PTHR43308:SF5">
    <property type="entry name" value="S-LAYER PROTEIN _ PEPTIDOGLYCAN ENDO-BETA-N-ACETYLGLUCOSAMINIDASE"/>
    <property type="match status" value="1"/>
</dbReference>
<feature type="chain" id="PRO_5035311308" evidence="2">
    <location>
        <begin position="26"/>
        <end position="942"/>
    </location>
</feature>
<reference evidence="4" key="2">
    <citation type="submission" date="2021-04" db="EMBL/GenBank/DDBJ databases">
        <authorList>
            <person name="Liu J."/>
        </authorList>
    </citation>
    <scope>NUCLEOTIDE SEQUENCE</scope>
    <source>
        <strain evidence="4">BAD-6</strain>
    </source>
</reference>
<dbReference type="Proteomes" id="UP000675664">
    <property type="component" value="Unassembled WGS sequence"/>
</dbReference>
<dbReference type="Pfam" id="PF00395">
    <property type="entry name" value="SLH"/>
    <property type="match status" value="2"/>
</dbReference>
<name>A0A8J7W535_9FIRM</name>
<protein>
    <submittedName>
        <fullName evidence="4">S-layer homology domain-containing protein</fullName>
    </submittedName>
</protein>
<dbReference type="EMBL" id="JAGSND010000011">
    <property type="protein sequence ID" value="MBR0599191.1"/>
    <property type="molecule type" value="Genomic_DNA"/>
</dbReference>
<feature type="domain" description="SLH" evidence="3">
    <location>
        <begin position="31"/>
        <end position="92"/>
    </location>
</feature>
<dbReference type="AlphaFoldDB" id="A0A8J7W535"/>
<evidence type="ECO:0000256" key="1">
    <source>
        <dbReference type="ARBA" id="ARBA00022737"/>
    </source>
</evidence>
<gene>
    <name evidence="4" type="ORF">KCX82_14975</name>
</gene>
<comment type="caution">
    <text evidence="4">The sequence shown here is derived from an EMBL/GenBank/DDBJ whole genome shotgun (WGS) entry which is preliminary data.</text>
</comment>